<evidence type="ECO:0000256" key="7">
    <source>
        <dbReference type="SAM" id="Phobius"/>
    </source>
</evidence>
<dbReference type="InterPro" id="IPR050736">
    <property type="entry name" value="Sensor_HK_Regulatory"/>
</dbReference>
<feature type="transmembrane region" description="Helical" evidence="7">
    <location>
        <begin position="253"/>
        <end position="273"/>
    </location>
</feature>
<keyword evidence="10" id="KW-1185">Reference proteome</keyword>
<dbReference type="SUPFAM" id="SSF55874">
    <property type="entry name" value="ATPase domain of HSP90 chaperone/DNA topoisomerase II/histidine kinase"/>
    <property type="match status" value="1"/>
</dbReference>
<dbReference type="SUPFAM" id="SSF47384">
    <property type="entry name" value="Homodimeric domain of signal transducing histidine kinase"/>
    <property type="match status" value="1"/>
</dbReference>
<keyword evidence="7" id="KW-1133">Transmembrane helix</keyword>
<accession>A0A5C8ZAF1</accession>
<keyword evidence="7" id="KW-0472">Membrane</keyword>
<dbReference type="EC" id="2.7.13.3" evidence="2"/>
<evidence type="ECO:0000256" key="1">
    <source>
        <dbReference type="ARBA" id="ARBA00000085"/>
    </source>
</evidence>
<feature type="transmembrane region" description="Helical" evidence="7">
    <location>
        <begin position="437"/>
        <end position="456"/>
    </location>
</feature>
<proteinExistence type="predicted"/>
<dbReference type="Gene3D" id="1.10.287.130">
    <property type="match status" value="1"/>
</dbReference>
<keyword evidence="7" id="KW-0812">Transmembrane</keyword>
<evidence type="ECO:0000259" key="8">
    <source>
        <dbReference type="PROSITE" id="PS50109"/>
    </source>
</evidence>
<dbReference type="SMART" id="SM00387">
    <property type="entry name" value="HATPase_c"/>
    <property type="match status" value="1"/>
</dbReference>
<dbReference type="PANTHER" id="PTHR43711">
    <property type="entry name" value="TWO-COMPONENT HISTIDINE KINASE"/>
    <property type="match status" value="1"/>
</dbReference>
<dbReference type="PANTHER" id="PTHR43711:SF26">
    <property type="entry name" value="SENSOR HISTIDINE KINASE RCSC"/>
    <property type="match status" value="1"/>
</dbReference>
<evidence type="ECO:0000256" key="6">
    <source>
        <dbReference type="ARBA" id="ARBA00023012"/>
    </source>
</evidence>
<comment type="caution">
    <text evidence="9">The sequence shown here is derived from an EMBL/GenBank/DDBJ whole genome shotgun (WGS) entry which is preliminary data.</text>
</comment>
<evidence type="ECO:0000256" key="4">
    <source>
        <dbReference type="ARBA" id="ARBA00022679"/>
    </source>
</evidence>
<dbReference type="Proteomes" id="UP000321764">
    <property type="component" value="Unassembled WGS sequence"/>
</dbReference>
<evidence type="ECO:0000256" key="2">
    <source>
        <dbReference type="ARBA" id="ARBA00012438"/>
    </source>
</evidence>
<dbReference type="Pfam" id="PF07695">
    <property type="entry name" value="7TMR-DISM_7TM"/>
    <property type="match status" value="1"/>
</dbReference>
<dbReference type="InterPro" id="IPR036890">
    <property type="entry name" value="HATPase_C_sf"/>
</dbReference>
<dbReference type="PROSITE" id="PS50109">
    <property type="entry name" value="HIS_KIN"/>
    <property type="match status" value="1"/>
</dbReference>
<dbReference type="InterPro" id="IPR005467">
    <property type="entry name" value="His_kinase_dom"/>
</dbReference>
<evidence type="ECO:0000256" key="5">
    <source>
        <dbReference type="ARBA" id="ARBA00022777"/>
    </source>
</evidence>
<evidence type="ECO:0000313" key="9">
    <source>
        <dbReference type="EMBL" id="TXR54757.1"/>
    </source>
</evidence>
<feature type="transmembrane region" description="Helical" evidence="7">
    <location>
        <begin position="280"/>
        <end position="296"/>
    </location>
</feature>
<comment type="catalytic activity">
    <reaction evidence="1">
        <text>ATP + protein L-histidine = ADP + protein N-phospho-L-histidine.</text>
        <dbReference type="EC" id="2.7.13.3"/>
    </reaction>
</comment>
<dbReference type="InterPro" id="IPR011623">
    <property type="entry name" value="7TMR_DISM_rcpt_extracell_dom1"/>
</dbReference>
<keyword evidence="5" id="KW-0418">Kinase</keyword>
<protein>
    <recommendedName>
        <fullName evidence="2">histidine kinase</fullName>
        <ecNumber evidence="2">2.7.13.3</ecNumber>
    </recommendedName>
</protein>
<dbReference type="EMBL" id="VKAD01000001">
    <property type="protein sequence ID" value="TXR54757.1"/>
    <property type="molecule type" value="Genomic_DNA"/>
</dbReference>
<dbReference type="InterPro" id="IPR036097">
    <property type="entry name" value="HisK_dim/P_sf"/>
</dbReference>
<dbReference type="OrthoDB" id="9764438at2"/>
<evidence type="ECO:0000256" key="3">
    <source>
        <dbReference type="ARBA" id="ARBA00022553"/>
    </source>
</evidence>
<evidence type="ECO:0000313" key="10">
    <source>
        <dbReference type="Proteomes" id="UP000321764"/>
    </source>
</evidence>
<feature type="transmembrane region" description="Helical" evidence="7">
    <location>
        <begin position="400"/>
        <end position="422"/>
    </location>
</feature>
<organism evidence="9 10">
    <name type="scientific">Reinekea thalattae</name>
    <dbReference type="NCBI Taxonomy" id="2593301"/>
    <lineage>
        <taxon>Bacteria</taxon>
        <taxon>Pseudomonadati</taxon>
        <taxon>Pseudomonadota</taxon>
        <taxon>Gammaproteobacteria</taxon>
        <taxon>Oceanospirillales</taxon>
        <taxon>Saccharospirillaceae</taxon>
        <taxon>Reinekea</taxon>
    </lineage>
</organism>
<dbReference type="GO" id="GO:0000155">
    <property type="term" value="F:phosphorelay sensor kinase activity"/>
    <property type="evidence" value="ECO:0007669"/>
    <property type="project" value="InterPro"/>
</dbReference>
<dbReference type="Pfam" id="PF02518">
    <property type="entry name" value="HATPase_c"/>
    <property type="match status" value="1"/>
</dbReference>
<dbReference type="FunFam" id="3.30.565.10:FF:000049">
    <property type="entry name" value="Two-component sensor histidine kinase"/>
    <property type="match status" value="1"/>
</dbReference>
<name>A0A5C8ZAF1_9GAMM</name>
<gene>
    <name evidence="9" type="ORF">FME95_09530</name>
</gene>
<feature type="transmembrane region" description="Helical" evidence="7">
    <location>
        <begin position="316"/>
        <end position="334"/>
    </location>
</feature>
<dbReference type="AlphaFoldDB" id="A0A5C8ZAF1"/>
<dbReference type="SMART" id="SM00388">
    <property type="entry name" value="HisKA"/>
    <property type="match status" value="1"/>
</dbReference>
<feature type="transmembrane region" description="Helical" evidence="7">
    <location>
        <begin position="371"/>
        <end position="393"/>
    </location>
</feature>
<dbReference type="Gene3D" id="3.30.565.10">
    <property type="entry name" value="Histidine kinase-like ATPase, C-terminal domain"/>
    <property type="match status" value="1"/>
</dbReference>
<feature type="transmembrane region" description="Helical" evidence="7">
    <location>
        <begin position="346"/>
        <end position="365"/>
    </location>
</feature>
<dbReference type="InterPro" id="IPR004358">
    <property type="entry name" value="Sig_transdc_His_kin-like_C"/>
</dbReference>
<keyword evidence="6" id="KW-0902">Two-component regulatory system</keyword>
<sequence>MTPIHSSMQRFLAVCFNKTVSDRWRYVFNTTMFLTVIIELYRRRHWLASFCWIAVLVSSGFVQARAEGLLVEEHSTETSLTQDSLPLTTQPLVLASTSEPYSVVSRTTSSGYFAVQPEDFFSLSQQTEMPQVPNLSDDQFELFPDYRSNPVQAIALRVDNQTSTKDWVLHVSNFGPDQYVVWLKTGQEIERLTVEAGHQPLGNALGRAISLSLPAGEQTEIVLQQYATHKGWIPYVGLMTAEHYSQWSARVDFIYQAAVGVILGLSVAGLLCWLLLREPTFFWASISALCVSLYYLEHGYLFEHFYGVKHQRGDSFWWIISLSSASLLAFAGSFIQLGKGCKALKISFYSLGIIAMLLPFIAPYVSFFTKAALYALVTNALMLAILISALIKIRSSGRYYLMYLLGWLPLCFTIGQSAWFFFADWSEVSQLDVSYKLIWEFYLHVLHVLIHIIALVDRVRRMRIEKAEAVRLSNAKSLYMAHSSHDLHQPIYCMNLYADALRPFLKQPQALEILDKLQTSQSAMSRSLQQIMDLNRLEAGVIQPQIQAVALQSLFNEVQGELAILAQEKGLKLRFCATTRWVQTDPDLLLRMVKNLVSNAIRYTEKGGVLVGCRHRAGAIELQVIDTGQGMSDDAISQVFDIYQRVSSGEQDGAGIGLSIVKHLAELLNHPIQVSSRLGQGSCFSLRLPLTEKPVNCQPLAKPETIALVCPEAGQRYLTDYFMAQGFGVESFASVSAAVAAAVDNQIAMLVCHASLLAEPELELISQAASLKNCTLVAIDADSLPSHWLQLRSAMNLIQLRALLNFHQRKANH</sequence>
<dbReference type="PRINTS" id="PR00344">
    <property type="entry name" value="BCTRLSENSOR"/>
</dbReference>
<keyword evidence="4" id="KW-0808">Transferase</keyword>
<reference evidence="9 10" key="1">
    <citation type="submission" date="2019-07" db="EMBL/GenBank/DDBJ databases">
        <title>Reinekea sp. strain SSH23 genome sequencing and assembly.</title>
        <authorList>
            <person name="Kim I."/>
        </authorList>
    </citation>
    <scope>NUCLEOTIDE SEQUENCE [LARGE SCALE GENOMIC DNA]</scope>
    <source>
        <strain evidence="9 10">SSH23</strain>
    </source>
</reference>
<dbReference type="InterPro" id="IPR003661">
    <property type="entry name" value="HisK_dim/P_dom"/>
</dbReference>
<dbReference type="InterPro" id="IPR003594">
    <property type="entry name" value="HATPase_dom"/>
</dbReference>
<feature type="domain" description="Histidine kinase" evidence="8">
    <location>
        <begin position="482"/>
        <end position="692"/>
    </location>
</feature>
<keyword evidence="3" id="KW-0597">Phosphoprotein</keyword>